<evidence type="ECO:0008006" key="15">
    <source>
        <dbReference type="Google" id="ProtNLM"/>
    </source>
</evidence>
<keyword evidence="6 8" id="KW-0472">Membrane</keyword>
<dbReference type="InterPro" id="IPR037066">
    <property type="entry name" value="Plug_dom_sf"/>
</dbReference>
<dbReference type="GO" id="GO:0009279">
    <property type="term" value="C:cell outer membrane"/>
    <property type="evidence" value="ECO:0007669"/>
    <property type="project" value="UniProtKB-SubCell"/>
</dbReference>
<gene>
    <name evidence="13" type="ORF">N475_02380</name>
</gene>
<evidence type="ECO:0000256" key="2">
    <source>
        <dbReference type="ARBA" id="ARBA00022448"/>
    </source>
</evidence>
<feature type="signal peptide" evidence="10">
    <location>
        <begin position="1"/>
        <end position="30"/>
    </location>
</feature>
<evidence type="ECO:0000256" key="1">
    <source>
        <dbReference type="ARBA" id="ARBA00004571"/>
    </source>
</evidence>
<keyword evidence="7 8" id="KW-0998">Cell outer membrane</keyword>
<organism evidence="13 14">
    <name type="scientific">Pseudoalteromonas luteoviolacea DSM 6061</name>
    <dbReference type="NCBI Taxonomy" id="1365250"/>
    <lineage>
        <taxon>Bacteria</taxon>
        <taxon>Pseudomonadati</taxon>
        <taxon>Pseudomonadota</taxon>
        <taxon>Gammaproteobacteria</taxon>
        <taxon>Alteromonadales</taxon>
        <taxon>Pseudoalteromonadaceae</taxon>
        <taxon>Pseudoalteromonas</taxon>
    </lineage>
</organism>
<dbReference type="InterPro" id="IPR036942">
    <property type="entry name" value="Beta-barrel_TonB_sf"/>
</dbReference>
<evidence type="ECO:0000256" key="7">
    <source>
        <dbReference type="ARBA" id="ARBA00023237"/>
    </source>
</evidence>
<evidence type="ECO:0000313" key="14">
    <source>
        <dbReference type="Proteomes" id="UP000076643"/>
    </source>
</evidence>
<dbReference type="InterPro" id="IPR012910">
    <property type="entry name" value="Plug_dom"/>
</dbReference>
<reference evidence="13 14" key="1">
    <citation type="submission" date="2013-07" db="EMBL/GenBank/DDBJ databases">
        <title>Comparative Genomic and Metabolomic Analysis of Twelve Strains of Pseudoalteromonas luteoviolacea.</title>
        <authorList>
            <person name="Vynne N.G."/>
            <person name="Mansson M."/>
            <person name="Gram L."/>
        </authorList>
    </citation>
    <scope>NUCLEOTIDE SEQUENCE [LARGE SCALE GENOMIC DNA]</scope>
    <source>
        <strain evidence="13 14">DSM 6061</strain>
    </source>
</reference>
<protein>
    <recommendedName>
        <fullName evidence="15">TonB-denpendent receptor</fullName>
    </recommendedName>
</protein>
<sequence length="946" mass="102125">MLNNRISKAVRLAIAFGAASSATFAGQVMAAGEEGADKVERIEVTGSRIKRTDLETAVPITTIGKAEIGETGTLNIQDILSKSPVALTGSDQSTSAFTTTTVGLNTTELRGLGEARTLVLVNGRRFVSGTIPSAGYGVDLNAIPAKLIERIDILKSASSAVYGSDAVAGVVNIILRDDIEGVELSGQTGISSEGDREKHSVNITAGNTWDTGNAWISMGYDTDKGIKSLDRDFSSFDAFATNDGIIYLGSSYPPQGRITFNDADGKAHSFNGDGTAFEGALNDRTNNRFNRAQFRQLITPIERKYVSGSLNLEVSDDVTMFTEFQWNNAATNGSTIEPTALKVNDAIWFNDKGGPGGMSIDSPLIPELLRTNLKSLGVTDLNQTTDFVRRMIEFGPRDTSLERDTVRAAVGFDWDIDGNWMLSTYATYGQTTQTQQNGGQVNVERAAFALDVEEFEGELRCKSELARMQGCVPLNLFSDGLSNNGISQAAVDYVRSPAKVYGKVEQSVFSSVLSGELPLELSGGNVGFAGGAEYRYESGVAQPGDLAQTGASSTNKAEATEGSFSTTDVFAEASFPVLDSLRIDLAARQSDHSVTGSSFTYNLGAEFRPTETLMLRASYATAVRTPNIANLYGGRGETFRQTGDPCDGLKLDQSDSKSATVRANCLKDAAVVARLEQTGEFTLTQVERQSTGGFQGGNPNVKEETAETFSLGAVWQVSDELSITLDYFDVEIEDAITTISRRTVIERCYDDPNMTAGCNGAYIRSVRGVLTDVNTGSSNEDRINTSGYDIDIDYRVDTDYGTFGAQLIATYTDEFVSTSQVTGQENITLGEVETPKIKANINLTYALDDLNVRWKLRHWDSVVDNLNTESAIPWGNEIGSVTYHDISAGYNLTNDTKLIFGINNAFDKQPAILAQGSQYGSTGINTNTRAYDVQGRAYFLNFETKF</sequence>
<proteinExistence type="inferred from homology"/>
<keyword evidence="14" id="KW-1185">Reference proteome</keyword>
<dbReference type="PANTHER" id="PTHR47234:SF2">
    <property type="entry name" value="TONB-DEPENDENT RECEPTOR"/>
    <property type="match status" value="1"/>
</dbReference>
<keyword evidence="5 9" id="KW-0798">TonB box</keyword>
<evidence type="ECO:0000256" key="5">
    <source>
        <dbReference type="ARBA" id="ARBA00023077"/>
    </source>
</evidence>
<dbReference type="AlphaFoldDB" id="A0A166WN71"/>
<evidence type="ECO:0000259" key="11">
    <source>
        <dbReference type="Pfam" id="PF00593"/>
    </source>
</evidence>
<dbReference type="SUPFAM" id="SSF56935">
    <property type="entry name" value="Porins"/>
    <property type="match status" value="1"/>
</dbReference>
<dbReference type="Proteomes" id="UP000076643">
    <property type="component" value="Unassembled WGS sequence"/>
</dbReference>
<comment type="subcellular location">
    <subcellularLocation>
        <location evidence="1 8">Cell outer membrane</location>
        <topology evidence="1 8">Multi-pass membrane protein</topology>
    </subcellularLocation>
</comment>
<dbReference type="PROSITE" id="PS52016">
    <property type="entry name" value="TONB_DEPENDENT_REC_3"/>
    <property type="match status" value="1"/>
</dbReference>
<keyword evidence="10" id="KW-0732">Signal</keyword>
<evidence type="ECO:0000256" key="10">
    <source>
        <dbReference type="SAM" id="SignalP"/>
    </source>
</evidence>
<dbReference type="InterPro" id="IPR000531">
    <property type="entry name" value="Beta-barrel_TonB"/>
</dbReference>
<dbReference type="PANTHER" id="PTHR47234">
    <property type="match status" value="1"/>
</dbReference>
<dbReference type="InterPro" id="IPR039426">
    <property type="entry name" value="TonB-dep_rcpt-like"/>
</dbReference>
<evidence type="ECO:0000256" key="3">
    <source>
        <dbReference type="ARBA" id="ARBA00022452"/>
    </source>
</evidence>
<keyword evidence="4 8" id="KW-0812">Transmembrane</keyword>
<name>A0A166WN71_9GAMM</name>
<keyword evidence="3 8" id="KW-1134">Transmembrane beta strand</keyword>
<keyword evidence="2 8" id="KW-0813">Transport</keyword>
<dbReference type="Gene3D" id="2.170.130.10">
    <property type="entry name" value="TonB-dependent receptor, plug domain"/>
    <property type="match status" value="1"/>
</dbReference>
<dbReference type="EMBL" id="AUYB01000103">
    <property type="protein sequence ID" value="KZN37678.1"/>
    <property type="molecule type" value="Genomic_DNA"/>
</dbReference>
<dbReference type="Pfam" id="PF00593">
    <property type="entry name" value="TonB_dep_Rec_b-barrel"/>
    <property type="match status" value="1"/>
</dbReference>
<dbReference type="RefSeq" id="WP_063355250.1">
    <property type="nucleotide sequence ID" value="NZ_AQHB01000028.1"/>
</dbReference>
<evidence type="ECO:0000259" key="12">
    <source>
        <dbReference type="Pfam" id="PF07715"/>
    </source>
</evidence>
<evidence type="ECO:0000256" key="9">
    <source>
        <dbReference type="RuleBase" id="RU003357"/>
    </source>
</evidence>
<evidence type="ECO:0000313" key="13">
    <source>
        <dbReference type="EMBL" id="KZN37678.1"/>
    </source>
</evidence>
<evidence type="ECO:0000256" key="8">
    <source>
        <dbReference type="PROSITE-ProRule" id="PRU01360"/>
    </source>
</evidence>
<feature type="domain" description="TonB-dependent receptor plug" evidence="12">
    <location>
        <begin position="54"/>
        <end position="170"/>
    </location>
</feature>
<feature type="chain" id="PRO_5007881912" description="TonB-denpendent receptor" evidence="10">
    <location>
        <begin position="31"/>
        <end position="946"/>
    </location>
</feature>
<evidence type="ECO:0000256" key="6">
    <source>
        <dbReference type="ARBA" id="ARBA00023136"/>
    </source>
</evidence>
<feature type="domain" description="TonB-dependent receptor-like beta-barrel" evidence="11">
    <location>
        <begin position="386"/>
        <end position="904"/>
    </location>
</feature>
<accession>A0A166WN71</accession>
<comment type="similarity">
    <text evidence="8 9">Belongs to the TonB-dependent receptor family.</text>
</comment>
<evidence type="ECO:0000256" key="4">
    <source>
        <dbReference type="ARBA" id="ARBA00022692"/>
    </source>
</evidence>
<dbReference type="Gene3D" id="2.40.170.20">
    <property type="entry name" value="TonB-dependent receptor, beta-barrel domain"/>
    <property type="match status" value="1"/>
</dbReference>
<dbReference type="PATRIC" id="fig|1365250.3.peg.2699"/>
<dbReference type="Pfam" id="PF07715">
    <property type="entry name" value="Plug"/>
    <property type="match status" value="1"/>
</dbReference>
<comment type="caution">
    <text evidence="13">The sequence shown here is derived from an EMBL/GenBank/DDBJ whole genome shotgun (WGS) entry which is preliminary data.</text>
</comment>